<dbReference type="Proteomes" id="UP000297975">
    <property type="component" value="Unassembled WGS sequence"/>
</dbReference>
<feature type="active site" description="Nucleophile" evidence="2">
    <location>
        <position position="38"/>
    </location>
</feature>
<dbReference type="GO" id="GO:0016787">
    <property type="term" value="F:hydrolase activity"/>
    <property type="evidence" value="ECO:0007669"/>
    <property type="project" value="UniProtKB-UniRule"/>
</dbReference>
<feature type="active site" description="Proton acceptor" evidence="2">
    <location>
        <position position="184"/>
    </location>
</feature>
<evidence type="ECO:0000313" key="4">
    <source>
        <dbReference type="EMBL" id="TFB23826.1"/>
    </source>
</evidence>
<dbReference type="Pfam" id="PF01734">
    <property type="entry name" value="Patatin"/>
    <property type="match status" value="1"/>
</dbReference>
<dbReference type="SUPFAM" id="SSF52151">
    <property type="entry name" value="FabD/lysophospholipase-like"/>
    <property type="match status" value="1"/>
</dbReference>
<feature type="short sequence motif" description="DGA/G" evidence="2">
    <location>
        <begin position="184"/>
        <end position="186"/>
    </location>
</feature>
<dbReference type="GO" id="GO:0016042">
    <property type="term" value="P:lipid catabolic process"/>
    <property type="evidence" value="ECO:0007669"/>
    <property type="project" value="UniProtKB-UniRule"/>
</dbReference>
<comment type="caution">
    <text evidence="4">The sequence shown here is derived from an EMBL/GenBank/DDBJ whole genome shotgun (WGS) entry which is preliminary data.</text>
</comment>
<accession>A0A4Y8IQJ2</accession>
<gene>
    <name evidence="4" type="ORF">E3U55_03160</name>
</gene>
<evidence type="ECO:0000259" key="3">
    <source>
        <dbReference type="PROSITE" id="PS51635"/>
    </source>
</evidence>
<dbReference type="EMBL" id="SOPW01000003">
    <property type="protein sequence ID" value="TFB23826.1"/>
    <property type="molecule type" value="Genomic_DNA"/>
</dbReference>
<reference evidence="4 5" key="1">
    <citation type="submission" date="2019-03" db="EMBL/GenBank/DDBJ databases">
        <authorList>
            <person name="He R.-H."/>
        </authorList>
    </citation>
    <scope>NUCLEOTIDE SEQUENCE [LARGE SCALE GENOMIC DNA]</scope>
    <source>
        <strain evidence="5">SH 714</strain>
    </source>
</reference>
<dbReference type="PROSITE" id="PS51635">
    <property type="entry name" value="PNPLA"/>
    <property type="match status" value="1"/>
</dbReference>
<dbReference type="Gene3D" id="3.40.1090.10">
    <property type="entry name" value="Cytosolic phospholipase A2 catalytic domain"/>
    <property type="match status" value="2"/>
</dbReference>
<proteinExistence type="predicted"/>
<dbReference type="PANTHER" id="PTHR46394:SF1">
    <property type="entry name" value="PNPLA DOMAIN-CONTAINING PROTEIN"/>
    <property type="match status" value="1"/>
</dbReference>
<keyword evidence="5" id="KW-1185">Reference proteome</keyword>
<protein>
    <recommendedName>
        <fullName evidence="3">PNPLA domain-containing protein</fullName>
    </recommendedName>
</protein>
<feature type="domain" description="PNPLA" evidence="3">
    <location>
        <begin position="5"/>
        <end position="197"/>
    </location>
</feature>
<dbReference type="InterPro" id="IPR016035">
    <property type="entry name" value="Acyl_Trfase/lysoPLipase"/>
</dbReference>
<organism evidence="4 5">
    <name type="scientific">Filobacillus milosensis</name>
    <dbReference type="NCBI Taxonomy" id="94137"/>
    <lineage>
        <taxon>Bacteria</taxon>
        <taxon>Bacillati</taxon>
        <taxon>Bacillota</taxon>
        <taxon>Bacilli</taxon>
        <taxon>Bacillales</taxon>
        <taxon>Bacillaceae</taxon>
        <taxon>Filobacillus</taxon>
    </lineage>
</organism>
<evidence type="ECO:0000256" key="1">
    <source>
        <dbReference type="ARBA" id="ARBA00023098"/>
    </source>
</evidence>
<evidence type="ECO:0000313" key="5">
    <source>
        <dbReference type="Proteomes" id="UP000297975"/>
    </source>
</evidence>
<comment type="caution">
    <text evidence="2">Lacks conserved residue(s) required for the propagation of feature annotation.</text>
</comment>
<dbReference type="CDD" id="cd07207">
    <property type="entry name" value="Pat_ExoU_VipD_like"/>
    <property type="match status" value="1"/>
</dbReference>
<name>A0A4Y8IQJ2_9BACI</name>
<dbReference type="InterPro" id="IPR002641">
    <property type="entry name" value="PNPLA_dom"/>
</dbReference>
<keyword evidence="2" id="KW-0442">Lipid degradation</keyword>
<keyword evidence="2" id="KW-0378">Hydrolase</keyword>
<feature type="short sequence motif" description="GXSXG" evidence="2">
    <location>
        <begin position="36"/>
        <end position="40"/>
    </location>
</feature>
<dbReference type="PANTHER" id="PTHR46394">
    <property type="entry name" value="ANNEXIN"/>
    <property type="match status" value="1"/>
</dbReference>
<sequence>MKVDGVFSGGGIKAFAFLGALEACEKRDIKFERFAGTSAGALIATLLAAGYHQSEIKMLINELDTNKLLDPPKYAKNLRFLKWLALYSKMGIYRGDFIEKWINQLLLRKGIYTFNDLKRELYIIGADITNGRIALFPNDLESYYGVDLNDFPLAKAVRISISIPYFFQPVQILTKSTYKSYFIDGGTLSNFPYWVFSGENKHNRLILGVKLSSNEPEVPIQQVDNAIDMLPAIVKTMIQAHDSRYVSKNDAQDIIFVPIEKVSTTDFDLSEEEKSYLFDVGFQSAEKFFENWQHIKK</sequence>
<keyword evidence="1 2" id="KW-0443">Lipid metabolism</keyword>
<dbReference type="OrthoDB" id="9770965at2"/>
<dbReference type="AlphaFoldDB" id="A0A4Y8IQJ2"/>
<evidence type="ECO:0000256" key="2">
    <source>
        <dbReference type="PROSITE-ProRule" id="PRU01161"/>
    </source>
</evidence>
<dbReference type="InterPro" id="IPR052580">
    <property type="entry name" value="Lipid_Hydrolase"/>
</dbReference>
<dbReference type="RefSeq" id="WP_134338887.1">
    <property type="nucleotide sequence ID" value="NZ_SOPW01000003.1"/>
</dbReference>